<sequence length="284" mass="31380">MGKLKEAFQQITAGGSAGLVEVCVMHPLDVMKTRLQLGSQFYSGLGDVFKKTLAEEGVKGFYKGIIPPIIAETPKRATKFLTFEQYKHAFQSFHAIPEWTQISLAGAAAGVTEACVNTPFELVKVRLQSDRSKTHIRTSRDVAKEIFARRGVPGIYTALGATMYRNGTWNCIYFGLYHNVKPLLPTEPIQNLLSRMGVGFVAGTIASVANIPFDVVKSRIQAQPEGTTWKYLNTWQTVGLIYREEGAAALYRGIVPKVMRLGPGGAIMLIVFETVQDFLKKIMD</sequence>
<keyword evidence="5" id="KW-0677">Repeat</keyword>
<comment type="function">
    <text evidence="13">Transports dicarboxylates across the inner membranes of mitochondria by a counter-exchange mechanism. Can transport 2-oxoadipate (2-oxohexanedioate), 2-oxoglutarate, adipate (hexanedioate), glutarate, and to a lesser extent, pimelate (heptanedioate), 2-oxopimelate (2-oxoheptanedioate), 2-aminoadipate (2-aminohexanedioate), oxaloacetate, and citrate. Plays a central role in catabolism of lysine, hydroxylysine, and tryptophan, by transporting common metabolite intermediates (such as 2-oxoadipate) into the mitochondria, where it is converted into acetyl-CoA and can enter the citric acid (TCA) cycle.</text>
</comment>
<keyword evidence="8" id="KW-0496">Mitochondrion</keyword>
<evidence type="ECO:0000256" key="18">
    <source>
        <dbReference type="ARBA" id="ARBA00048920"/>
    </source>
</evidence>
<dbReference type="PRINTS" id="PR00926">
    <property type="entry name" value="MITOCARRIER"/>
</dbReference>
<evidence type="ECO:0000256" key="15">
    <source>
        <dbReference type="ARBA" id="ARBA00048003"/>
    </source>
</evidence>
<comment type="catalytic activity">
    <reaction evidence="16">
        <text>L-2-aminoadipate(in) + 2-oxoglutarate(out) = L-2-aminoadipate(out) + 2-oxoglutarate(in)</text>
        <dbReference type="Rhea" id="RHEA:71747"/>
        <dbReference type="ChEBI" id="CHEBI:16810"/>
        <dbReference type="ChEBI" id="CHEBI:58672"/>
    </reaction>
</comment>
<evidence type="ECO:0000256" key="17">
    <source>
        <dbReference type="ARBA" id="ARBA00048581"/>
    </source>
</evidence>
<feature type="repeat" description="Solcar" evidence="20">
    <location>
        <begin position="190"/>
        <end position="278"/>
    </location>
</feature>
<dbReference type="Gene3D" id="1.50.40.10">
    <property type="entry name" value="Mitochondrial carrier domain"/>
    <property type="match status" value="1"/>
</dbReference>
<dbReference type="PROSITE" id="PS50920">
    <property type="entry name" value="SOLCAR"/>
    <property type="match status" value="3"/>
</dbReference>
<proteinExistence type="inferred from homology"/>
<evidence type="ECO:0000256" key="16">
    <source>
        <dbReference type="ARBA" id="ARBA00048303"/>
    </source>
</evidence>
<dbReference type="SUPFAM" id="SSF103506">
    <property type="entry name" value="Mitochondrial carrier"/>
    <property type="match status" value="1"/>
</dbReference>
<dbReference type="InterPro" id="IPR023395">
    <property type="entry name" value="MCP_dom_sf"/>
</dbReference>
<evidence type="ECO:0000256" key="11">
    <source>
        <dbReference type="ARBA" id="ARBA00039747"/>
    </source>
</evidence>
<dbReference type="Proteomes" id="UP000614601">
    <property type="component" value="Unassembled WGS sequence"/>
</dbReference>
<dbReference type="PANTHER" id="PTHR46356">
    <property type="entry name" value="MITOCHONDRIAL 2-OXODICARBOXYLATE CARRIER"/>
    <property type="match status" value="1"/>
</dbReference>
<comment type="catalytic activity">
    <reaction evidence="18">
        <text>glutarate(in) + 2-oxoglutarate(out) = glutarate(out) + 2-oxoglutarate(in)</text>
        <dbReference type="Rhea" id="RHEA:71751"/>
        <dbReference type="ChEBI" id="CHEBI:16810"/>
        <dbReference type="ChEBI" id="CHEBI:30921"/>
    </reaction>
</comment>
<keyword evidence="6" id="KW-0999">Mitochondrion inner membrane</keyword>
<evidence type="ECO:0000256" key="6">
    <source>
        <dbReference type="ARBA" id="ARBA00022792"/>
    </source>
</evidence>
<evidence type="ECO:0000256" key="12">
    <source>
        <dbReference type="ARBA" id="ARBA00041874"/>
    </source>
</evidence>
<comment type="catalytic activity">
    <reaction evidence="19">
        <text>hexanedioate(in) + 2-oxoglutarate(out) = hexanedioate(out) + 2-oxoglutarate(in)</text>
        <dbReference type="Rhea" id="RHEA:71743"/>
        <dbReference type="ChEBI" id="CHEBI:16810"/>
        <dbReference type="ChEBI" id="CHEBI:17128"/>
    </reaction>
</comment>
<evidence type="ECO:0000256" key="14">
    <source>
        <dbReference type="ARBA" id="ARBA00047537"/>
    </source>
</evidence>
<dbReference type="GO" id="GO:0005743">
    <property type="term" value="C:mitochondrial inner membrane"/>
    <property type="evidence" value="ECO:0007669"/>
    <property type="project" value="UniProtKB-SubCell"/>
</dbReference>
<dbReference type="InterPro" id="IPR002067">
    <property type="entry name" value="MCP"/>
</dbReference>
<comment type="catalytic activity">
    <reaction evidence="15">
        <text>citrate(in) + 2-oxoglutarate(out) = citrate(out) + 2-oxoglutarate(in)</text>
        <dbReference type="Rhea" id="RHEA:71763"/>
        <dbReference type="ChEBI" id="CHEBI:16810"/>
        <dbReference type="ChEBI" id="CHEBI:16947"/>
    </reaction>
</comment>
<evidence type="ECO:0000256" key="1">
    <source>
        <dbReference type="ARBA" id="ARBA00004448"/>
    </source>
</evidence>
<dbReference type="InterPro" id="IPR018108">
    <property type="entry name" value="MCP_transmembrane"/>
</dbReference>
<comment type="subcellular location">
    <subcellularLocation>
        <location evidence="1">Mitochondrion inner membrane</location>
        <topology evidence="1">Multi-pass membrane protein</topology>
    </subcellularLocation>
</comment>
<comment type="catalytic activity">
    <reaction evidence="17">
        <text>2-oxoheptanedioate(in) + 2-oxoglutarate(out) = 2-oxoheptanedioate(out) + 2-oxoglutarate(in)</text>
        <dbReference type="Rhea" id="RHEA:71755"/>
        <dbReference type="ChEBI" id="CHEBI:16810"/>
        <dbReference type="ChEBI" id="CHEBI:72701"/>
    </reaction>
</comment>
<keyword evidence="3 21" id="KW-0813">Transport</keyword>
<dbReference type="InterPro" id="IPR051752">
    <property type="entry name" value="Mito_2-oxodicarb_carrier"/>
</dbReference>
<evidence type="ECO:0000256" key="3">
    <source>
        <dbReference type="ARBA" id="ARBA00022448"/>
    </source>
</evidence>
<evidence type="ECO:0000256" key="13">
    <source>
        <dbReference type="ARBA" id="ARBA00046087"/>
    </source>
</evidence>
<comment type="similarity">
    <text evidence="2 21">Belongs to the mitochondrial carrier (TC 2.A.29) family.</text>
</comment>
<keyword evidence="23" id="KW-1185">Reference proteome</keyword>
<comment type="caution">
    <text evidence="22">The sequence shown here is derived from an EMBL/GenBank/DDBJ whole genome shotgun (WGS) entry which is preliminary data.</text>
</comment>
<evidence type="ECO:0000256" key="10">
    <source>
        <dbReference type="ARBA" id="ARBA00036018"/>
    </source>
</evidence>
<name>A0A811KXZ5_9BILA</name>
<gene>
    <name evidence="22" type="ORF">BOKJ2_LOCUS8936</name>
</gene>
<dbReference type="Proteomes" id="UP000783686">
    <property type="component" value="Unassembled WGS sequence"/>
</dbReference>
<feature type="repeat" description="Solcar" evidence="20">
    <location>
        <begin position="97"/>
        <end position="183"/>
    </location>
</feature>
<dbReference type="EMBL" id="CAJFCW020000004">
    <property type="protein sequence ID" value="CAG9113670.1"/>
    <property type="molecule type" value="Genomic_DNA"/>
</dbReference>
<evidence type="ECO:0000256" key="2">
    <source>
        <dbReference type="ARBA" id="ARBA00006375"/>
    </source>
</evidence>
<dbReference type="OrthoDB" id="434783at2759"/>
<accession>A0A811KXZ5</accession>
<evidence type="ECO:0000256" key="4">
    <source>
        <dbReference type="ARBA" id="ARBA00022692"/>
    </source>
</evidence>
<keyword evidence="4 20" id="KW-0812">Transmembrane</keyword>
<evidence type="ECO:0000256" key="5">
    <source>
        <dbReference type="ARBA" id="ARBA00022737"/>
    </source>
</evidence>
<feature type="repeat" description="Solcar" evidence="20">
    <location>
        <begin position="5"/>
        <end position="89"/>
    </location>
</feature>
<dbReference type="AlphaFoldDB" id="A0A811KXZ5"/>
<evidence type="ECO:0000256" key="21">
    <source>
        <dbReference type="RuleBase" id="RU000488"/>
    </source>
</evidence>
<comment type="catalytic activity">
    <reaction evidence="10">
        <text>2-oxoadipate(in) + 2-oxoglutarate(out) = 2-oxoadipate(out) + 2-oxoglutarate(in)</text>
        <dbReference type="Rhea" id="RHEA:71739"/>
        <dbReference type="ChEBI" id="CHEBI:16810"/>
        <dbReference type="ChEBI" id="CHEBI:57499"/>
    </reaction>
</comment>
<evidence type="ECO:0000256" key="8">
    <source>
        <dbReference type="ARBA" id="ARBA00023128"/>
    </source>
</evidence>
<dbReference type="EMBL" id="CAJFDH010000004">
    <property type="protein sequence ID" value="CAD5220422.1"/>
    <property type="molecule type" value="Genomic_DNA"/>
</dbReference>
<evidence type="ECO:0000256" key="9">
    <source>
        <dbReference type="ARBA" id="ARBA00023136"/>
    </source>
</evidence>
<evidence type="ECO:0000313" key="23">
    <source>
        <dbReference type="Proteomes" id="UP000614601"/>
    </source>
</evidence>
<dbReference type="Pfam" id="PF00153">
    <property type="entry name" value="Mito_carr"/>
    <property type="match status" value="3"/>
</dbReference>
<evidence type="ECO:0000256" key="7">
    <source>
        <dbReference type="ARBA" id="ARBA00022989"/>
    </source>
</evidence>
<protein>
    <recommendedName>
        <fullName evidence="11">Mitochondrial 2-oxodicarboxylate carrier</fullName>
    </recommendedName>
    <alternativeName>
        <fullName evidence="12">Solute carrier family 25 member 21</fullName>
    </alternativeName>
</protein>
<dbReference type="GO" id="GO:0055085">
    <property type="term" value="P:transmembrane transport"/>
    <property type="evidence" value="ECO:0007669"/>
    <property type="project" value="InterPro"/>
</dbReference>
<keyword evidence="9 20" id="KW-0472">Membrane</keyword>
<organism evidence="22 23">
    <name type="scientific">Bursaphelenchus okinawaensis</name>
    <dbReference type="NCBI Taxonomy" id="465554"/>
    <lineage>
        <taxon>Eukaryota</taxon>
        <taxon>Metazoa</taxon>
        <taxon>Ecdysozoa</taxon>
        <taxon>Nematoda</taxon>
        <taxon>Chromadorea</taxon>
        <taxon>Rhabditida</taxon>
        <taxon>Tylenchina</taxon>
        <taxon>Tylenchomorpha</taxon>
        <taxon>Aphelenchoidea</taxon>
        <taxon>Aphelenchoididae</taxon>
        <taxon>Bursaphelenchus</taxon>
    </lineage>
</organism>
<reference evidence="22" key="1">
    <citation type="submission" date="2020-09" db="EMBL/GenBank/DDBJ databases">
        <authorList>
            <person name="Kikuchi T."/>
        </authorList>
    </citation>
    <scope>NUCLEOTIDE SEQUENCE</scope>
    <source>
        <strain evidence="22">SH1</strain>
    </source>
</reference>
<comment type="catalytic activity">
    <reaction evidence="14">
        <text>heptanedioate(in) + 2-oxoglutarate(out) = heptanedioate(out) + 2-oxoglutarate(in)</text>
        <dbReference type="Rhea" id="RHEA:71759"/>
        <dbReference type="ChEBI" id="CHEBI:16810"/>
        <dbReference type="ChEBI" id="CHEBI:36165"/>
    </reaction>
</comment>
<keyword evidence="7" id="KW-1133">Transmembrane helix</keyword>
<dbReference type="PANTHER" id="PTHR46356:SF1">
    <property type="entry name" value="MITOCHONDRIAL 2-OXODICARBOXYLATE CARRIER"/>
    <property type="match status" value="1"/>
</dbReference>
<evidence type="ECO:0000256" key="20">
    <source>
        <dbReference type="PROSITE-ProRule" id="PRU00282"/>
    </source>
</evidence>
<evidence type="ECO:0000256" key="19">
    <source>
        <dbReference type="ARBA" id="ARBA00048998"/>
    </source>
</evidence>
<evidence type="ECO:0000313" key="22">
    <source>
        <dbReference type="EMBL" id="CAD5220422.1"/>
    </source>
</evidence>